<dbReference type="PANTHER" id="PTHR15002">
    <property type="entry name" value="RIBOSOMAL BIOGENESIS PROTEIN LAS1L"/>
    <property type="match status" value="1"/>
</dbReference>
<dbReference type="InterPro" id="IPR007174">
    <property type="entry name" value="Las1"/>
</dbReference>
<feature type="region of interest" description="Disordered" evidence="1">
    <location>
        <begin position="364"/>
        <end position="460"/>
    </location>
</feature>
<evidence type="ECO:0000313" key="2">
    <source>
        <dbReference type="EMBL" id="KAF2835401.1"/>
    </source>
</evidence>
<evidence type="ECO:0000313" key="3">
    <source>
        <dbReference type="Proteomes" id="UP000799429"/>
    </source>
</evidence>
<feature type="compositionally biased region" description="Basic and acidic residues" evidence="1">
    <location>
        <begin position="391"/>
        <end position="402"/>
    </location>
</feature>
<dbReference type="Pfam" id="PF04031">
    <property type="entry name" value="Las1"/>
    <property type="match status" value="1"/>
</dbReference>
<dbReference type="AlphaFoldDB" id="A0A9P4S4H5"/>
<dbReference type="Proteomes" id="UP000799429">
    <property type="component" value="Unassembled WGS sequence"/>
</dbReference>
<dbReference type="EMBL" id="MU006109">
    <property type="protein sequence ID" value="KAF2835401.1"/>
    <property type="molecule type" value="Genomic_DNA"/>
</dbReference>
<dbReference type="GO" id="GO:0090730">
    <property type="term" value="C:Las1 complex"/>
    <property type="evidence" value="ECO:0007669"/>
    <property type="project" value="InterPro"/>
</dbReference>
<dbReference type="GO" id="GO:0030687">
    <property type="term" value="C:preribosome, large subunit precursor"/>
    <property type="evidence" value="ECO:0007669"/>
    <property type="project" value="TreeGrafter"/>
</dbReference>
<keyword evidence="3" id="KW-1185">Reference proteome</keyword>
<comment type="caution">
    <text evidence="2">The sequence shown here is derived from an EMBL/GenBank/DDBJ whole genome shotgun (WGS) entry which is preliminary data.</text>
</comment>
<dbReference type="GO" id="GO:0000460">
    <property type="term" value="P:maturation of 5.8S rRNA"/>
    <property type="evidence" value="ECO:0007669"/>
    <property type="project" value="TreeGrafter"/>
</dbReference>
<dbReference type="GO" id="GO:0000470">
    <property type="term" value="P:maturation of LSU-rRNA"/>
    <property type="evidence" value="ECO:0007669"/>
    <property type="project" value="TreeGrafter"/>
</dbReference>
<feature type="compositionally biased region" description="Polar residues" evidence="1">
    <location>
        <begin position="415"/>
        <end position="424"/>
    </location>
</feature>
<feature type="compositionally biased region" description="Polar residues" evidence="1">
    <location>
        <begin position="365"/>
        <end position="386"/>
    </location>
</feature>
<name>A0A9P4S4H5_9PEZI</name>
<feature type="compositionally biased region" description="Low complexity" evidence="1">
    <location>
        <begin position="451"/>
        <end position="460"/>
    </location>
</feature>
<sequence length="490" mass="54800">MPKFMIFPWHSPADLLELRARFYWKPNSNRPDERSDAVAEAFALKSRGGTLPLVIESTALLVDAQVQHDRGQMSIPSIRGVHASAVSRFVTGFCDSQQAFYVKQTMFDMATIIGLDKSLVQLRHELTHGALPSIRRLEESNRLALEWLWDKHWSRLDQAMTASRGLLTSENLLSFAIREQLIEVLRTFKQARTVEIKKKIKLPDTPSPAAAKACPEIVDLCKDNKQNISTLVELLVASGMIVPSDKTHVADIPRRSFSNHSQQARFTNHSMLDVKLDPFREAMHAWLVHILVEDPWKEVRKRSVSTLYEGVMSICCLYPVFWGMQLGSILLLKGNRLFKKGWVKPYSACWPEVDMTLLSMERKGSTGSTLTITESSRPGSGGSTPESRGIAVEDHHPTENKEAPTAAPSAGLAESNGNQMTTETRPPAENKETMPPVQSSHPTVDEDMEIGSESSSAGAANGAQMVFWEGYKGFERRPGMWRKTPIGYRK</sequence>
<gene>
    <name evidence="2" type="ORF">M501DRAFT_1034557</name>
</gene>
<dbReference type="OrthoDB" id="10263222at2759"/>
<accession>A0A9P4S4H5</accession>
<dbReference type="GO" id="GO:0004519">
    <property type="term" value="F:endonuclease activity"/>
    <property type="evidence" value="ECO:0007669"/>
    <property type="project" value="InterPro"/>
</dbReference>
<reference evidence="2" key="1">
    <citation type="journal article" date="2020" name="Stud. Mycol.">
        <title>101 Dothideomycetes genomes: a test case for predicting lifestyles and emergence of pathogens.</title>
        <authorList>
            <person name="Haridas S."/>
            <person name="Albert R."/>
            <person name="Binder M."/>
            <person name="Bloem J."/>
            <person name="Labutti K."/>
            <person name="Salamov A."/>
            <person name="Andreopoulos B."/>
            <person name="Baker S."/>
            <person name="Barry K."/>
            <person name="Bills G."/>
            <person name="Bluhm B."/>
            <person name="Cannon C."/>
            <person name="Castanera R."/>
            <person name="Culley D."/>
            <person name="Daum C."/>
            <person name="Ezra D."/>
            <person name="Gonzalez J."/>
            <person name="Henrissat B."/>
            <person name="Kuo A."/>
            <person name="Liang C."/>
            <person name="Lipzen A."/>
            <person name="Lutzoni F."/>
            <person name="Magnuson J."/>
            <person name="Mondo S."/>
            <person name="Nolan M."/>
            <person name="Ohm R."/>
            <person name="Pangilinan J."/>
            <person name="Park H.-J."/>
            <person name="Ramirez L."/>
            <person name="Alfaro M."/>
            <person name="Sun H."/>
            <person name="Tritt A."/>
            <person name="Yoshinaga Y."/>
            <person name="Zwiers L.-H."/>
            <person name="Turgeon B."/>
            <person name="Goodwin S."/>
            <person name="Spatafora J."/>
            <person name="Crous P."/>
            <person name="Grigoriev I."/>
        </authorList>
    </citation>
    <scope>NUCLEOTIDE SEQUENCE</scope>
    <source>
        <strain evidence="2">CBS 101060</strain>
    </source>
</reference>
<proteinExistence type="predicted"/>
<protein>
    <submittedName>
        <fullName evidence="2">Las1-domain-containing protein</fullName>
    </submittedName>
</protein>
<dbReference type="PANTHER" id="PTHR15002:SF0">
    <property type="entry name" value="RIBOSOMAL BIOGENESIS PROTEIN LAS1L"/>
    <property type="match status" value="1"/>
</dbReference>
<evidence type="ECO:0000256" key="1">
    <source>
        <dbReference type="SAM" id="MobiDB-lite"/>
    </source>
</evidence>
<organism evidence="2 3">
    <name type="scientific">Patellaria atrata CBS 101060</name>
    <dbReference type="NCBI Taxonomy" id="1346257"/>
    <lineage>
        <taxon>Eukaryota</taxon>
        <taxon>Fungi</taxon>
        <taxon>Dikarya</taxon>
        <taxon>Ascomycota</taxon>
        <taxon>Pezizomycotina</taxon>
        <taxon>Dothideomycetes</taxon>
        <taxon>Dothideomycetes incertae sedis</taxon>
        <taxon>Patellariales</taxon>
        <taxon>Patellariaceae</taxon>
        <taxon>Patellaria</taxon>
    </lineage>
</organism>